<keyword evidence="8" id="KW-0862">Zinc</keyword>
<dbReference type="InterPro" id="IPR006694">
    <property type="entry name" value="Fatty_acid_hydroxylase"/>
</dbReference>
<keyword evidence="11" id="KW-0443">Lipid metabolism</keyword>
<keyword evidence="3" id="KW-0444">Lipid biosynthesis</keyword>
<evidence type="ECO:0000256" key="4">
    <source>
        <dbReference type="ARBA" id="ARBA00022692"/>
    </source>
</evidence>
<evidence type="ECO:0000256" key="10">
    <source>
        <dbReference type="ARBA" id="ARBA00023002"/>
    </source>
</evidence>
<accession>A0A7V2ZJ34</accession>
<dbReference type="EMBL" id="DSUJ01000008">
    <property type="protein sequence ID" value="HFI90897.1"/>
    <property type="molecule type" value="Genomic_DNA"/>
</dbReference>
<evidence type="ECO:0000313" key="16">
    <source>
        <dbReference type="EMBL" id="HFI90897.1"/>
    </source>
</evidence>
<dbReference type="GO" id="GO:0005506">
    <property type="term" value="F:iron ion binding"/>
    <property type="evidence" value="ECO:0007669"/>
    <property type="project" value="InterPro"/>
</dbReference>
<dbReference type="PANTHER" id="PTHR12863:SF1">
    <property type="entry name" value="FATTY ACID 2-HYDROXYLASE"/>
    <property type="match status" value="1"/>
</dbReference>
<dbReference type="AlphaFoldDB" id="A0A7V2ZJ34"/>
<dbReference type="InterPro" id="IPR014430">
    <property type="entry name" value="Scs7"/>
</dbReference>
<evidence type="ECO:0000256" key="11">
    <source>
        <dbReference type="ARBA" id="ARBA00023098"/>
    </source>
</evidence>
<keyword evidence="9 14" id="KW-1133">Transmembrane helix</keyword>
<dbReference type="Pfam" id="PF04116">
    <property type="entry name" value="FA_hydroxylase"/>
    <property type="match status" value="1"/>
</dbReference>
<evidence type="ECO:0000256" key="12">
    <source>
        <dbReference type="ARBA" id="ARBA00023136"/>
    </source>
</evidence>
<keyword evidence="12 14" id="KW-0472">Membrane</keyword>
<dbReference type="RefSeq" id="WP_304145348.1">
    <property type="nucleotide sequence ID" value="NZ_JAOAIE010000052.1"/>
</dbReference>
<evidence type="ECO:0000256" key="1">
    <source>
        <dbReference type="ARBA" id="ARBA00001947"/>
    </source>
</evidence>
<dbReference type="GO" id="GO:0016020">
    <property type="term" value="C:membrane"/>
    <property type="evidence" value="ECO:0007669"/>
    <property type="project" value="InterPro"/>
</dbReference>
<proteinExistence type="predicted"/>
<comment type="cofactor">
    <cofactor evidence="1">
        <name>Zn(2+)</name>
        <dbReference type="ChEBI" id="CHEBI:29105"/>
    </cofactor>
</comment>
<feature type="transmembrane region" description="Helical" evidence="14">
    <location>
        <begin position="31"/>
        <end position="49"/>
    </location>
</feature>
<feature type="transmembrane region" description="Helical" evidence="14">
    <location>
        <begin position="135"/>
        <end position="152"/>
    </location>
</feature>
<evidence type="ECO:0000256" key="7">
    <source>
        <dbReference type="ARBA" id="ARBA00022832"/>
    </source>
</evidence>
<keyword evidence="6" id="KW-0256">Endoplasmic reticulum</keyword>
<feature type="transmembrane region" description="Helical" evidence="14">
    <location>
        <begin position="111"/>
        <end position="129"/>
    </location>
</feature>
<evidence type="ECO:0000256" key="2">
    <source>
        <dbReference type="ARBA" id="ARBA00004477"/>
    </source>
</evidence>
<feature type="domain" description="Fatty acid hydroxylase" evidence="15">
    <location>
        <begin position="62"/>
        <end position="201"/>
    </location>
</feature>
<comment type="subcellular location">
    <subcellularLocation>
        <location evidence="2">Endoplasmic reticulum membrane</location>
        <topology evidence="2">Multi-pass membrane protein</topology>
    </subcellularLocation>
</comment>
<dbReference type="GO" id="GO:0080132">
    <property type="term" value="F:fatty acid 2-hydroxylase activity"/>
    <property type="evidence" value="ECO:0007669"/>
    <property type="project" value="InterPro"/>
</dbReference>
<evidence type="ECO:0000256" key="6">
    <source>
        <dbReference type="ARBA" id="ARBA00022824"/>
    </source>
</evidence>
<evidence type="ECO:0000256" key="14">
    <source>
        <dbReference type="SAM" id="Phobius"/>
    </source>
</evidence>
<keyword evidence="7" id="KW-0276">Fatty acid metabolism</keyword>
<evidence type="ECO:0000256" key="8">
    <source>
        <dbReference type="ARBA" id="ARBA00022833"/>
    </source>
</evidence>
<protein>
    <submittedName>
        <fullName evidence="16">Fatty acid hydroxylase</fullName>
    </submittedName>
</protein>
<keyword evidence="5" id="KW-0479">Metal-binding</keyword>
<evidence type="ECO:0000256" key="3">
    <source>
        <dbReference type="ARBA" id="ARBA00022516"/>
    </source>
</evidence>
<keyword evidence="4 14" id="KW-0812">Transmembrane</keyword>
<evidence type="ECO:0000256" key="13">
    <source>
        <dbReference type="ARBA" id="ARBA00023160"/>
    </source>
</evidence>
<dbReference type="PANTHER" id="PTHR12863">
    <property type="entry name" value="FATTY ACID HYDROXYLASE"/>
    <property type="match status" value="1"/>
</dbReference>
<feature type="transmembrane region" description="Helical" evidence="14">
    <location>
        <begin position="55"/>
        <end position="76"/>
    </location>
</feature>
<gene>
    <name evidence="16" type="ORF">ENS31_05105</name>
</gene>
<evidence type="ECO:0000259" key="15">
    <source>
        <dbReference type="Pfam" id="PF04116"/>
    </source>
</evidence>
<name>A0A7V2ZJ34_9BACT</name>
<comment type="caution">
    <text evidence="16">The sequence shown here is derived from an EMBL/GenBank/DDBJ whole genome shotgun (WGS) entry which is preliminary data.</text>
</comment>
<keyword evidence="13" id="KW-0275">Fatty acid biosynthesis</keyword>
<keyword evidence="10" id="KW-0560">Oxidoreductase</keyword>
<evidence type="ECO:0000256" key="9">
    <source>
        <dbReference type="ARBA" id="ARBA00022989"/>
    </source>
</evidence>
<dbReference type="GO" id="GO:0006633">
    <property type="term" value="P:fatty acid biosynthetic process"/>
    <property type="evidence" value="ECO:0007669"/>
    <property type="project" value="UniProtKB-KW"/>
</dbReference>
<organism evidence="16">
    <name type="scientific">Ignavibacterium album</name>
    <dbReference type="NCBI Taxonomy" id="591197"/>
    <lineage>
        <taxon>Bacteria</taxon>
        <taxon>Pseudomonadati</taxon>
        <taxon>Ignavibacteriota</taxon>
        <taxon>Ignavibacteria</taxon>
        <taxon>Ignavibacteriales</taxon>
        <taxon>Ignavibacteriaceae</taxon>
        <taxon>Ignavibacterium</taxon>
    </lineage>
</organism>
<evidence type="ECO:0000256" key="5">
    <source>
        <dbReference type="ARBA" id="ARBA00022723"/>
    </source>
</evidence>
<reference evidence="16" key="1">
    <citation type="journal article" date="2020" name="mSystems">
        <title>Genome- and Community-Level Interaction Insights into Carbon Utilization and Element Cycling Functions of Hydrothermarchaeota in Hydrothermal Sediment.</title>
        <authorList>
            <person name="Zhou Z."/>
            <person name="Liu Y."/>
            <person name="Xu W."/>
            <person name="Pan J."/>
            <person name="Luo Z.H."/>
            <person name="Li M."/>
        </authorList>
    </citation>
    <scope>NUCLEOTIDE SEQUENCE [LARGE SCALE GENOMIC DNA]</scope>
    <source>
        <strain evidence="16">SpSt-479</strain>
    </source>
</reference>
<sequence>MPKNFVSNKDETVRMFKNDFLEALSRVHPSVPLIIYVPVVVYVLYLSIAEYSLSFLTILGLFIFGLFIWTVTEYILHRFVFHFKPKSQLGEKLHFIFHGVHHDYPSDSKRLVMPPSVSIPLAILFFFLFKYLIGSIYVFPFFAGFLVGYLFYDITHYAIHHFNMHSKFWLEIKNHHMRHHYLDPNKGFGVSTPLWDIIVGTNFRLKKEEQKAN</sequence>